<protein>
    <recommendedName>
        <fullName evidence="5">CU044_5270 family protein</fullName>
    </recommendedName>
</protein>
<evidence type="ECO:0000313" key="4">
    <source>
        <dbReference type="Proteomes" id="UP001500618"/>
    </source>
</evidence>
<keyword evidence="2" id="KW-1133">Transmembrane helix</keyword>
<keyword evidence="4" id="KW-1185">Reference proteome</keyword>
<keyword evidence="2" id="KW-0472">Membrane</keyword>
<dbReference type="InterPro" id="IPR047789">
    <property type="entry name" value="CU044_5270-like"/>
</dbReference>
<organism evidence="3 4">
    <name type="scientific">Fodinicola feengrottensis</name>
    <dbReference type="NCBI Taxonomy" id="435914"/>
    <lineage>
        <taxon>Bacteria</taxon>
        <taxon>Bacillati</taxon>
        <taxon>Actinomycetota</taxon>
        <taxon>Actinomycetes</taxon>
        <taxon>Mycobacteriales</taxon>
        <taxon>Fodinicola</taxon>
    </lineage>
</organism>
<comment type="caution">
    <text evidence="3">The sequence shown here is derived from an EMBL/GenBank/DDBJ whole genome shotgun (WGS) entry which is preliminary data.</text>
</comment>
<dbReference type="NCBIfam" id="NF038083">
    <property type="entry name" value="CU044_5270_fam"/>
    <property type="match status" value="1"/>
</dbReference>
<sequence>MKNDVMNQLSASRPDQLDPLPDPNRRDRQLHAAFAQPIERRSTTRRTVVRAGIGFGVATGLAGAVAVAVLATGSISGSLPTTTHPAGTNARSSAQDILLAAADNSSSQPASGRFWLAQTVALDGEIAGPADNRYAIVIKERYDEWAAKSAADDSWQVHQYLGAAPATATDAAAWKRDGAPSTFNVLPPAAKKGAKPYPRSAAPGKADRLNTKGMGDDTYWLGDDNKRFTVTQLQALPTNSAALKAYLVDIFKNRKPTSDEAWSQDEWLFRVASQILTSPVTAGTRSAAYKMLATVTGVKSLGTTKDNQGRSGDTVTFTFASPSGSREDRLIISPQTGMLLAEESLPVGAGNGAASRLVAGTDYLSIGWTDAPPSPQIPLATDHPGGGA</sequence>
<feature type="region of interest" description="Disordered" evidence="1">
    <location>
        <begin position="184"/>
        <end position="209"/>
    </location>
</feature>
<name>A0ABN2FWB7_9ACTN</name>
<dbReference type="RefSeq" id="WP_344307181.1">
    <property type="nucleotide sequence ID" value="NZ_BAAANY010000002.1"/>
</dbReference>
<reference evidence="3 4" key="1">
    <citation type="journal article" date="2019" name="Int. J. Syst. Evol. Microbiol.">
        <title>The Global Catalogue of Microorganisms (GCM) 10K type strain sequencing project: providing services to taxonomists for standard genome sequencing and annotation.</title>
        <authorList>
            <consortium name="The Broad Institute Genomics Platform"/>
            <consortium name="The Broad Institute Genome Sequencing Center for Infectious Disease"/>
            <person name="Wu L."/>
            <person name="Ma J."/>
        </authorList>
    </citation>
    <scope>NUCLEOTIDE SEQUENCE [LARGE SCALE GENOMIC DNA]</scope>
    <source>
        <strain evidence="3 4">JCM 14718</strain>
    </source>
</reference>
<feature type="transmembrane region" description="Helical" evidence="2">
    <location>
        <begin position="48"/>
        <end position="71"/>
    </location>
</feature>
<feature type="region of interest" description="Disordered" evidence="1">
    <location>
        <begin position="1"/>
        <end position="26"/>
    </location>
</feature>
<dbReference type="Proteomes" id="UP001500618">
    <property type="component" value="Unassembled WGS sequence"/>
</dbReference>
<dbReference type="EMBL" id="BAAANY010000002">
    <property type="protein sequence ID" value="GAA1660885.1"/>
    <property type="molecule type" value="Genomic_DNA"/>
</dbReference>
<evidence type="ECO:0000313" key="3">
    <source>
        <dbReference type="EMBL" id="GAA1660885.1"/>
    </source>
</evidence>
<keyword evidence="2" id="KW-0812">Transmembrane</keyword>
<evidence type="ECO:0000256" key="2">
    <source>
        <dbReference type="SAM" id="Phobius"/>
    </source>
</evidence>
<evidence type="ECO:0000256" key="1">
    <source>
        <dbReference type="SAM" id="MobiDB-lite"/>
    </source>
</evidence>
<feature type="compositionally biased region" description="Polar residues" evidence="1">
    <location>
        <begin position="1"/>
        <end position="13"/>
    </location>
</feature>
<gene>
    <name evidence="3" type="ORF">GCM10009765_07920</name>
</gene>
<accession>A0ABN2FWB7</accession>
<evidence type="ECO:0008006" key="5">
    <source>
        <dbReference type="Google" id="ProtNLM"/>
    </source>
</evidence>
<proteinExistence type="predicted"/>